<keyword evidence="2" id="KW-1185">Reference proteome</keyword>
<protein>
    <recommendedName>
        <fullName evidence="3">Methyltransferase type 11 domain-containing protein</fullName>
    </recommendedName>
</protein>
<accession>A0A1W6SNR7</accession>
<name>A0A1W6SNR7_9PROT</name>
<sequence>MRLDLIGSDLVCPVCVNDAPNAPPLEAVPYTGKIEVASEMTSTFEAGVLHCLRCERNFRVEDGVGFFSGLPHSAGRKDDFGRGRYNTEAYARAYIQTHFRDVIADDKAARTHLDLHDVTGFYSCSANNMYYRSMAEMLFTKLPLGATVLDLGCSVGRLSHELARKARVVVGADSSETHIRVAKTIQRHRRVSFRVGEATVSGKYVGDPEIVVDVSSVVRNNVVFVVADEQCLPFRLFDGIVCSAVIERVPNLEVFLRTLRHRIHDGGLLLLSSPFDQDERFVDRSNWLGYGAYGTELGTAEESLRGLVQRIGFRPIGGIGSVGEGGPSPHNDAYRRDLRWVTYNDRRKHMVWSVHAELFEACDSL</sequence>
<dbReference type="OrthoDB" id="9778569at2"/>
<proteinExistence type="predicted"/>
<gene>
    <name evidence="1" type="ORF">EBAPG3_006550</name>
</gene>
<dbReference type="AlphaFoldDB" id="A0A1W6SNR7"/>
<reference evidence="1 2" key="1">
    <citation type="journal article" date="2015" name="Int. J. Syst. Evol. Microbiol.">
        <title>Nitrosospira lacus sp. nov., a psychrotolerant, ammonia-oxidizing bacterium from sandy lake sediment.</title>
        <authorList>
            <person name="Urakawa H."/>
            <person name="Garcia J.C."/>
            <person name="Nielsen J.L."/>
            <person name="Le V.Q."/>
            <person name="Kozlowski J.A."/>
            <person name="Stein L.Y."/>
            <person name="Lim C.K."/>
            <person name="Pommerening-Roser A."/>
            <person name="Martens-Habbena W."/>
            <person name="Stahl D.A."/>
            <person name="Klotz M.G."/>
        </authorList>
    </citation>
    <scope>NUCLEOTIDE SEQUENCE [LARGE SCALE GENOMIC DNA]</scope>
    <source>
        <strain evidence="1 2">APG3</strain>
    </source>
</reference>
<dbReference type="InterPro" id="IPR029063">
    <property type="entry name" value="SAM-dependent_MTases_sf"/>
</dbReference>
<evidence type="ECO:0008006" key="3">
    <source>
        <dbReference type="Google" id="ProtNLM"/>
    </source>
</evidence>
<dbReference type="EMBL" id="CP021106">
    <property type="protein sequence ID" value="ARO87459.1"/>
    <property type="molecule type" value="Genomic_DNA"/>
</dbReference>
<dbReference type="KEGG" id="nlc:EBAPG3_006550"/>
<dbReference type="PANTHER" id="PTHR45445">
    <property type="match status" value="1"/>
</dbReference>
<evidence type="ECO:0000313" key="2">
    <source>
        <dbReference type="Proteomes" id="UP000012179"/>
    </source>
</evidence>
<dbReference type="SUPFAM" id="SSF53335">
    <property type="entry name" value="S-adenosyl-L-methionine-dependent methyltransferases"/>
    <property type="match status" value="1"/>
</dbReference>
<dbReference type="CDD" id="cd02440">
    <property type="entry name" value="AdoMet_MTases"/>
    <property type="match status" value="1"/>
</dbReference>
<evidence type="ECO:0000313" key="1">
    <source>
        <dbReference type="EMBL" id="ARO87459.1"/>
    </source>
</evidence>
<dbReference type="Gene3D" id="3.40.50.150">
    <property type="entry name" value="Vaccinia Virus protein VP39"/>
    <property type="match status" value="1"/>
</dbReference>
<dbReference type="PANTHER" id="PTHR45445:SF2">
    <property type="entry name" value="METHYLTRANSFERASE TYPE 11 DOMAIN-CONTAINING PROTEIN"/>
    <property type="match status" value="1"/>
</dbReference>
<dbReference type="Pfam" id="PF13489">
    <property type="entry name" value="Methyltransf_23"/>
    <property type="match status" value="1"/>
</dbReference>
<organism evidence="1 2">
    <name type="scientific">Nitrosospira lacus</name>
    <dbReference type="NCBI Taxonomy" id="1288494"/>
    <lineage>
        <taxon>Bacteria</taxon>
        <taxon>Pseudomonadati</taxon>
        <taxon>Pseudomonadota</taxon>
        <taxon>Betaproteobacteria</taxon>
        <taxon>Nitrosomonadales</taxon>
        <taxon>Nitrosomonadaceae</taxon>
        <taxon>Nitrosospira</taxon>
    </lineage>
</organism>
<dbReference type="eggNOG" id="COG2227">
    <property type="taxonomic scope" value="Bacteria"/>
</dbReference>
<dbReference type="Proteomes" id="UP000012179">
    <property type="component" value="Chromosome"/>
</dbReference>